<dbReference type="Proteomes" id="UP000784294">
    <property type="component" value="Unassembled WGS sequence"/>
</dbReference>
<accession>A0A448WNE8</accession>
<keyword evidence="3" id="KW-1185">Reference proteome</keyword>
<feature type="compositionally biased region" description="Low complexity" evidence="1">
    <location>
        <begin position="82"/>
        <end position="99"/>
    </location>
</feature>
<evidence type="ECO:0000256" key="1">
    <source>
        <dbReference type="SAM" id="MobiDB-lite"/>
    </source>
</evidence>
<feature type="compositionally biased region" description="Polar residues" evidence="1">
    <location>
        <begin position="100"/>
        <end position="122"/>
    </location>
</feature>
<gene>
    <name evidence="2" type="ORF">PXEA_LOCUS9320</name>
</gene>
<proteinExistence type="predicted"/>
<sequence length="122" mass="12347">MTNSAPVALVSTTVTSCAHNGLVRPSSTTVTSPETGPNVSVISHRSTSSSSVGPASGATSRQQLAGLSSRGVLSREQKKSETSSAITTTAPSTTNNSNIVGSSRLPSLSNSVRLTNPCSPNF</sequence>
<evidence type="ECO:0000313" key="2">
    <source>
        <dbReference type="EMBL" id="VEL15880.1"/>
    </source>
</evidence>
<reference evidence="2" key="1">
    <citation type="submission" date="2018-11" db="EMBL/GenBank/DDBJ databases">
        <authorList>
            <consortium name="Pathogen Informatics"/>
        </authorList>
    </citation>
    <scope>NUCLEOTIDE SEQUENCE</scope>
</reference>
<evidence type="ECO:0000313" key="3">
    <source>
        <dbReference type="Proteomes" id="UP000784294"/>
    </source>
</evidence>
<feature type="compositionally biased region" description="Polar residues" evidence="1">
    <location>
        <begin position="25"/>
        <end position="38"/>
    </location>
</feature>
<feature type="region of interest" description="Disordered" evidence="1">
    <location>
        <begin position="19"/>
        <end position="122"/>
    </location>
</feature>
<protein>
    <submittedName>
        <fullName evidence="2">Uncharacterized protein</fullName>
    </submittedName>
</protein>
<name>A0A448WNE8_9PLAT</name>
<feature type="compositionally biased region" description="Low complexity" evidence="1">
    <location>
        <begin position="39"/>
        <end position="60"/>
    </location>
</feature>
<organism evidence="2 3">
    <name type="scientific">Protopolystoma xenopodis</name>
    <dbReference type="NCBI Taxonomy" id="117903"/>
    <lineage>
        <taxon>Eukaryota</taxon>
        <taxon>Metazoa</taxon>
        <taxon>Spiralia</taxon>
        <taxon>Lophotrochozoa</taxon>
        <taxon>Platyhelminthes</taxon>
        <taxon>Monogenea</taxon>
        <taxon>Polyopisthocotylea</taxon>
        <taxon>Polystomatidea</taxon>
        <taxon>Polystomatidae</taxon>
        <taxon>Protopolystoma</taxon>
    </lineage>
</organism>
<dbReference type="AlphaFoldDB" id="A0A448WNE8"/>
<comment type="caution">
    <text evidence="2">The sequence shown here is derived from an EMBL/GenBank/DDBJ whole genome shotgun (WGS) entry which is preliminary data.</text>
</comment>
<dbReference type="EMBL" id="CAAALY010026280">
    <property type="protein sequence ID" value="VEL15880.1"/>
    <property type="molecule type" value="Genomic_DNA"/>
</dbReference>